<dbReference type="Gene3D" id="3.40.50.720">
    <property type="entry name" value="NAD(P)-binding Rossmann-like Domain"/>
    <property type="match status" value="1"/>
</dbReference>
<keyword evidence="3" id="KW-1185">Reference proteome</keyword>
<organism evidence="2 3">
    <name type="scientific">Amycolatopsis deserti</name>
    <dbReference type="NCBI Taxonomy" id="185696"/>
    <lineage>
        <taxon>Bacteria</taxon>
        <taxon>Bacillati</taxon>
        <taxon>Actinomycetota</taxon>
        <taxon>Actinomycetes</taxon>
        <taxon>Pseudonocardiales</taxon>
        <taxon>Pseudonocardiaceae</taxon>
        <taxon>Amycolatopsis</taxon>
    </lineage>
</organism>
<accession>A0ABQ3JD05</accession>
<evidence type="ECO:0000313" key="3">
    <source>
        <dbReference type="Proteomes" id="UP000605897"/>
    </source>
</evidence>
<sequence length="370" mass="39990">MMDTATSQRPLFLPERPWLRSGLEVFDRGPGEVQIGLDPRHAMVVADLPPDLVDVMHRLDGSLRLESLFALAKSEHVEILRELLTKLTRLGLVEEAWPPSAYNRPAHEAGLWSLSARQSHGETVARRRHSAIVLFGSGRLTVAMAVQLAAAGVGQVRVEAEGKVTEQDTGTGYTDADIGRSRSAAAADAIRRVNPATVTRRLRDGRLPELAVLADAIVPAPELVQQLMHERVPHLAVRVREGIGIVGPLVEPGRSSCLGCADLIRRSMDDRWPTIAGQLAGRTQQADLVTVQATAALATGQVLRALGPVDGVPPGWNMTMEVDPYENTIYHRPWAPHPACTCGARPEPLVSSVPAPTAAEIMVDKAQSQE</sequence>
<dbReference type="InterPro" id="IPR035985">
    <property type="entry name" value="Ubiquitin-activating_enz"/>
</dbReference>
<dbReference type="RefSeq" id="WP_191247862.1">
    <property type="nucleotide sequence ID" value="NZ_BNAU01000007.1"/>
</dbReference>
<dbReference type="EMBL" id="BNAU01000007">
    <property type="protein sequence ID" value="GHF17280.1"/>
    <property type="molecule type" value="Genomic_DNA"/>
</dbReference>
<feature type="domain" description="THIF-type NAD/FAD binding fold" evidence="1">
    <location>
        <begin position="126"/>
        <end position="203"/>
    </location>
</feature>
<dbReference type="Pfam" id="PF00899">
    <property type="entry name" value="ThiF"/>
    <property type="match status" value="1"/>
</dbReference>
<dbReference type="InterPro" id="IPR000594">
    <property type="entry name" value="ThiF_NAD_FAD-bd"/>
</dbReference>
<reference evidence="3" key="1">
    <citation type="journal article" date="2019" name="Int. J. Syst. Evol. Microbiol.">
        <title>The Global Catalogue of Microorganisms (GCM) 10K type strain sequencing project: providing services to taxonomists for standard genome sequencing and annotation.</title>
        <authorList>
            <consortium name="The Broad Institute Genomics Platform"/>
            <consortium name="The Broad Institute Genome Sequencing Center for Infectious Disease"/>
            <person name="Wu L."/>
            <person name="Ma J."/>
        </authorList>
    </citation>
    <scope>NUCLEOTIDE SEQUENCE [LARGE SCALE GENOMIC DNA]</scope>
    <source>
        <strain evidence="3">CGMCC 4.7677</strain>
    </source>
</reference>
<gene>
    <name evidence="2" type="ORF">GCM10017786_59050</name>
</gene>
<comment type="caution">
    <text evidence="2">The sequence shown here is derived from an EMBL/GenBank/DDBJ whole genome shotgun (WGS) entry which is preliminary data.</text>
</comment>
<evidence type="ECO:0000259" key="1">
    <source>
        <dbReference type="Pfam" id="PF00899"/>
    </source>
</evidence>
<evidence type="ECO:0000313" key="2">
    <source>
        <dbReference type="EMBL" id="GHF17280.1"/>
    </source>
</evidence>
<dbReference type="Proteomes" id="UP000605897">
    <property type="component" value="Unassembled WGS sequence"/>
</dbReference>
<dbReference type="SUPFAM" id="SSF69572">
    <property type="entry name" value="Activating enzymes of the ubiquitin-like proteins"/>
    <property type="match status" value="1"/>
</dbReference>
<protein>
    <submittedName>
        <fullName evidence="2">Thiamin biosynthesis protein</fullName>
    </submittedName>
</protein>
<name>A0ABQ3JD05_9PSEU</name>
<proteinExistence type="predicted"/>